<dbReference type="NCBIfam" id="TIGR04433">
    <property type="entry name" value="UrcA_uranyl"/>
    <property type="match status" value="1"/>
</dbReference>
<name>A0A972VY96_9GAMM</name>
<reference evidence="2" key="1">
    <citation type="submission" date="2020-05" db="EMBL/GenBank/DDBJ databases">
        <title>Sulfur intermediates as new biogeochemical hubs in an aquatic model microbial ecosystem.</title>
        <authorList>
            <person name="Vigneron A."/>
        </authorList>
    </citation>
    <scope>NUCLEOTIDE SEQUENCE</scope>
    <source>
        <strain evidence="2">Bin.250</strain>
    </source>
</reference>
<feature type="chain" id="PRO_5036948703" evidence="1">
    <location>
        <begin position="23"/>
        <end position="106"/>
    </location>
</feature>
<comment type="caution">
    <text evidence="2">The sequence shown here is derived from an EMBL/GenBank/DDBJ whole genome shotgun (WGS) entry which is preliminary data.</text>
</comment>
<organism evidence="2 3">
    <name type="scientific">SAR86 cluster bacterium</name>
    <dbReference type="NCBI Taxonomy" id="2030880"/>
    <lineage>
        <taxon>Bacteria</taxon>
        <taxon>Pseudomonadati</taxon>
        <taxon>Pseudomonadota</taxon>
        <taxon>Gammaproteobacteria</taxon>
        <taxon>SAR86 cluster</taxon>
    </lineage>
</organism>
<protein>
    <submittedName>
        <fullName evidence="2">UrcA family protein</fullName>
    </submittedName>
</protein>
<dbReference type="AlphaFoldDB" id="A0A972VY96"/>
<accession>A0A972VY96</accession>
<dbReference type="Proteomes" id="UP000754644">
    <property type="component" value="Unassembled WGS sequence"/>
</dbReference>
<keyword evidence="1" id="KW-0732">Signal</keyword>
<dbReference type="InterPro" id="IPR030972">
    <property type="entry name" value="UrcA_uranyl"/>
</dbReference>
<feature type="signal peptide" evidence="1">
    <location>
        <begin position="1"/>
        <end position="22"/>
    </location>
</feature>
<sequence length="106" mass="11375">MNNRQKFIAIIVATAFCGTAMAGEVVMQNQEHERVAVGFSDLNINSQAGAKVLYRRIEKAARQVCGITHGLKPIQVINNEKACLAASIDSAVASIHSELVDNVHAS</sequence>
<dbReference type="EMBL" id="JABMOJ010000347">
    <property type="protein sequence ID" value="NQV65559.1"/>
    <property type="molecule type" value="Genomic_DNA"/>
</dbReference>
<proteinExistence type="predicted"/>
<evidence type="ECO:0000313" key="3">
    <source>
        <dbReference type="Proteomes" id="UP000754644"/>
    </source>
</evidence>
<evidence type="ECO:0000313" key="2">
    <source>
        <dbReference type="EMBL" id="NQV65559.1"/>
    </source>
</evidence>
<gene>
    <name evidence="2" type="ORF">HQ497_09355</name>
</gene>
<evidence type="ECO:0000256" key="1">
    <source>
        <dbReference type="SAM" id="SignalP"/>
    </source>
</evidence>